<evidence type="ECO:0000256" key="1">
    <source>
        <dbReference type="SAM" id="SignalP"/>
    </source>
</evidence>
<feature type="signal peptide" evidence="1">
    <location>
        <begin position="1"/>
        <end position="29"/>
    </location>
</feature>
<organism evidence="2 3">
    <name type="scientific">Sneathiella litorea</name>
    <dbReference type="NCBI Taxonomy" id="2606216"/>
    <lineage>
        <taxon>Bacteria</taxon>
        <taxon>Pseudomonadati</taxon>
        <taxon>Pseudomonadota</taxon>
        <taxon>Alphaproteobacteria</taxon>
        <taxon>Sneathiellales</taxon>
        <taxon>Sneathiellaceae</taxon>
        <taxon>Sneathiella</taxon>
    </lineage>
</organism>
<keyword evidence="3" id="KW-1185">Reference proteome</keyword>
<keyword evidence="1" id="KW-0732">Signal</keyword>
<evidence type="ECO:0008006" key="4">
    <source>
        <dbReference type="Google" id="ProtNLM"/>
    </source>
</evidence>
<accession>A0A6L8W4X8</accession>
<sequence length="597" mass="63395">MTSSLNRSRLYSAGLLVAGLAVLINTASAQEKPRNLVPQLGQPATQLENAPDTRMPTTSAPQKQVLEGSRIEGSVVVQSLGGLSPASIGTLTAANGGLGTDMWQGTPTDRVPYLLKYMPISASSPEMQSLYRRLLLTGATLPQEQGQSTEILELRLEKLMDAGLVTDASVLISRVPASSMTPDLNRISAELLLLKGENEQACRILVSNKAAAAGSFWTKADVFCNIVAGNMARAELGISLLYETAGEDTLFFALFDRLAGGKSPLPETGQALNSLHFAMMRLAKVSLPIPLFETAGNEFLWALAMDQSADLNERFVAAYKLLAVGGVPPLLPRQLVSQGALLEGLEDRPDLARIATLYREATSTNADTEMARLLGEIWAAGDRNGSYFAASSLSMPLLSGLTPAEFGDSFELDALRLSLVAKESATAALWERAVRRGALRGDFSARETARKFITRADAYMLISGTTGIARWNAASFNPADFDHAEASSPGENAGLYLAILETFGEPVPEDLWGAALELGQEARLGFSNFVLEKNLQKAAEAGLVGETVALSLAALGKEGPGKASTETLKTVLAALKAIGLEAEARQIALEAAVSRNL</sequence>
<protein>
    <recommendedName>
        <fullName evidence="4">Antifreeze glycopeptide</fullName>
    </recommendedName>
</protein>
<reference evidence="2 3" key="1">
    <citation type="submission" date="2019-12" db="EMBL/GenBank/DDBJ databases">
        <title>Snethiella sp. nov. sp. isolated from sea sand.</title>
        <authorList>
            <person name="Kim J."/>
            <person name="Jeong S.E."/>
            <person name="Jung H.S."/>
            <person name="Jeon C.O."/>
        </authorList>
    </citation>
    <scope>NUCLEOTIDE SEQUENCE [LARGE SCALE GENOMIC DNA]</scope>
    <source>
        <strain evidence="2 3">DP05</strain>
    </source>
</reference>
<comment type="caution">
    <text evidence="2">The sequence shown here is derived from an EMBL/GenBank/DDBJ whole genome shotgun (WGS) entry which is preliminary data.</text>
</comment>
<dbReference type="AlphaFoldDB" id="A0A6L8W4X8"/>
<proteinExistence type="predicted"/>
<evidence type="ECO:0000313" key="3">
    <source>
        <dbReference type="Proteomes" id="UP000476030"/>
    </source>
</evidence>
<gene>
    <name evidence="2" type="ORF">GQE98_01385</name>
</gene>
<dbReference type="RefSeq" id="WP_161313761.1">
    <property type="nucleotide sequence ID" value="NZ_WTUW01000001.1"/>
</dbReference>
<name>A0A6L8W4X8_9PROT</name>
<dbReference type="EMBL" id="WTUW01000001">
    <property type="protein sequence ID" value="MZR29277.1"/>
    <property type="molecule type" value="Genomic_DNA"/>
</dbReference>
<evidence type="ECO:0000313" key="2">
    <source>
        <dbReference type="EMBL" id="MZR29277.1"/>
    </source>
</evidence>
<dbReference type="Proteomes" id="UP000476030">
    <property type="component" value="Unassembled WGS sequence"/>
</dbReference>
<feature type="chain" id="PRO_5026976177" description="Antifreeze glycopeptide" evidence="1">
    <location>
        <begin position="30"/>
        <end position="597"/>
    </location>
</feature>